<comment type="subcellular location">
    <subcellularLocation>
        <location evidence="1">Membrane</location>
        <topology evidence="1">Multi-pass membrane protein</topology>
    </subcellularLocation>
</comment>
<accession>A0ABN8NQG8</accession>
<feature type="transmembrane region" description="Helical" evidence="7">
    <location>
        <begin position="303"/>
        <end position="324"/>
    </location>
</feature>
<feature type="compositionally biased region" description="Basic and acidic residues" evidence="6">
    <location>
        <begin position="174"/>
        <end position="190"/>
    </location>
</feature>
<protein>
    <recommendedName>
        <fullName evidence="10">Transmembrane anterior posterior transformation protein 1 homolog</fullName>
    </recommendedName>
</protein>
<keyword evidence="4 7" id="KW-1133">Transmembrane helix</keyword>
<dbReference type="PANTHER" id="PTHR13317:SF4">
    <property type="entry name" value="TRANSMEMBRANE ANTERIOR POSTERIOR TRANSFORMATION PROTEIN 1 HOMOLOG"/>
    <property type="match status" value="1"/>
</dbReference>
<evidence type="ECO:0000313" key="9">
    <source>
        <dbReference type="Proteomes" id="UP001159405"/>
    </source>
</evidence>
<evidence type="ECO:0000256" key="1">
    <source>
        <dbReference type="ARBA" id="ARBA00004141"/>
    </source>
</evidence>
<evidence type="ECO:0000256" key="5">
    <source>
        <dbReference type="ARBA" id="ARBA00023136"/>
    </source>
</evidence>
<dbReference type="Proteomes" id="UP001159405">
    <property type="component" value="Unassembled WGS sequence"/>
</dbReference>
<feature type="region of interest" description="Disordered" evidence="6">
    <location>
        <begin position="151"/>
        <end position="190"/>
    </location>
</feature>
<name>A0ABN8NQG8_9CNID</name>
<evidence type="ECO:0000256" key="7">
    <source>
        <dbReference type="SAM" id="Phobius"/>
    </source>
</evidence>
<feature type="compositionally biased region" description="Polar residues" evidence="6">
    <location>
        <begin position="159"/>
        <end position="168"/>
    </location>
</feature>
<keyword evidence="3 7" id="KW-0812">Transmembrane</keyword>
<evidence type="ECO:0008006" key="10">
    <source>
        <dbReference type="Google" id="ProtNLM"/>
    </source>
</evidence>
<evidence type="ECO:0000256" key="2">
    <source>
        <dbReference type="ARBA" id="ARBA00008803"/>
    </source>
</evidence>
<feature type="transmembrane region" description="Helical" evidence="7">
    <location>
        <begin position="562"/>
        <end position="588"/>
    </location>
</feature>
<dbReference type="InterPro" id="IPR008010">
    <property type="entry name" value="Tatp1"/>
</dbReference>
<dbReference type="Pfam" id="PF05346">
    <property type="entry name" value="DUF747"/>
    <property type="match status" value="1"/>
</dbReference>
<evidence type="ECO:0000256" key="6">
    <source>
        <dbReference type="SAM" id="MobiDB-lite"/>
    </source>
</evidence>
<sequence length="675" mass="77816">MADDVEKEKQESCDFSSATLNLHGSDTEVVIHREVFDSCSNLDDEKNEKSTEKINPDLESESWRWTPTSFVNNSDDLDKDSHIESVVDKSTFSEDEKCIKNEDLERTSSTMFNSKGLIQTENVTKLLESRVTERSPDMEFRHRYSTNERLSKRDEETRVLQSNDNSSEAVEVVEPSRKSHNKVEESPVIKEEASEQDLHDGVRKLSFMKYIMAEISRGKYMELEEDKYTEKREKVYTFMKIPREFEKLMVFGFMLCLDCFLFMFTFLPLRLIVAFYKILTGLLFCRMSRMLQPAQICDLLKGSIVVICWVLLTYVDVSVLYHIVRGQSVIKLYVIYNMLEIADRLFSSFGQDILDALFWTATEPKDRRREHIGIIPHFVMAVVYVFFHAVLVLFQSICLNVAVNSHNKALLVIMVSNQFVELKGSVFKKFEKNNLFQMACSDIRERFHYLILVTIVTLRNLTEFNWNLEHLYVICPYLVAVVSSEYFVDWIKHAFITKFNNIPVEVYCEYRTLLAEDATSSRQKNAHVDHFDLVSRRMGFIPLPLGSLVIKVIAQSVKLHGVAGVCLFLSTFVFLTSVKVLNSIIFLGKATQYVKEEKNEEFVKGNQSSQVSARTLEAQVSATLLDSAQCSSISLVDEKKKTGKTAENNKKAKPHEKTLAEIDRYTLCNKEIVVF</sequence>
<keyword evidence="5 7" id="KW-0472">Membrane</keyword>
<organism evidence="8 9">
    <name type="scientific">Porites lobata</name>
    <dbReference type="NCBI Taxonomy" id="104759"/>
    <lineage>
        <taxon>Eukaryota</taxon>
        <taxon>Metazoa</taxon>
        <taxon>Cnidaria</taxon>
        <taxon>Anthozoa</taxon>
        <taxon>Hexacorallia</taxon>
        <taxon>Scleractinia</taxon>
        <taxon>Fungiina</taxon>
        <taxon>Poritidae</taxon>
        <taxon>Porites</taxon>
    </lineage>
</organism>
<evidence type="ECO:0000256" key="3">
    <source>
        <dbReference type="ARBA" id="ARBA00022692"/>
    </source>
</evidence>
<dbReference type="EMBL" id="CALNXK010000030">
    <property type="protein sequence ID" value="CAH3117077.1"/>
    <property type="molecule type" value="Genomic_DNA"/>
</dbReference>
<evidence type="ECO:0000256" key="4">
    <source>
        <dbReference type="ARBA" id="ARBA00022989"/>
    </source>
</evidence>
<comment type="caution">
    <text evidence="8">The sequence shown here is derived from an EMBL/GenBank/DDBJ whole genome shotgun (WGS) entry which is preliminary data.</text>
</comment>
<feature type="transmembrane region" description="Helical" evidence="7">
    <location>
        <begin position="374"/>
        <end position="397"/>
    </location>
</feature>
<proteinExistence type="inferred from homology"/>
<evidence type="ECO:0000313" key="8">
    <source>
        <dbReference type="EMBL" id="CAH3117077.1"/>
    </source>
</evidence>
<comment type="similarity">
    <text evidence="2">Belongs to the TAPT1 family.</text>
</comment>
<reference evidence="8 9" key="1">
    <citation type="submission" date="2022-05" db="EMBL/GenBank/DDBJ databases">
        <authorList>
            <consortium name="Genoscope - CEA"/>
            <person name="William W."/>
        </authorList>
    </citation>
    <scope>NUCLEOTIDE SEQUENCE [LARGE SCALE GENOMIC DNA]</scope>
</reference>
<dbReference type="PANTHER" id="PTHR13317">
    <property type="entry name" value="TRANSMEMBRANE ANTERIOR POSTERIOR TRANSFORMATION PROTEIN 1 HOMOLOG"/>
    <property type="match status" value="1"/>
</dbReference>
<gene>
    <name evidence="8" type="ORF">PLOB_00025528</name>
</gene>
<keyword evidence="9" id="KW-1185">Reference proteome</keyword>